<dbReference type="EMBL" id="CP047180">
    <property type="protein sequence ID" value="QHC63126.1"/>
    <property type="molecule type" value="Genomic_DNA"/>
</dbReference>
<feature type="compositionally biased region" description="Gly residues" evidence="1">
    <location>
        <begin position="178"/>
        <end position="197"/>
    </location>
</feature>
<keyword evidence="3" id="KW-1185">Reference proteome</keyword>
<protein>
    <recommendedName>
        <fullName evidence="4">DUF2076 domain-containing protein</fullName>
    </recommendedName>
</protein>
<dbReference type="RefSeq" id="WP_159422979.1">
    <property type="nucleotide sequence ID" value="NZ_CP047180.1"/>
</dbReference>
<accession>A0ABX6H017</accession>
<gene>
    <name evidence="2" type="ORF">GSU69_10825</name>
</gene>
<organism evidence="2 3">
    <name type="scientific">Rathayibacter festucae</name>
    <dbReference type="NCBI Taxonomy" id="110937"/>
    <lineage>
        <taxon>Bacteria</taxon>
        <taxon>Bacillati</taxon>
        <taxon>Actinomycetota</taxon>
        <taxon>Actinomycetes</taxon>
        <taxon>Micrococcales</taxon>
        <taxon>Microbacteriaceae</taxon>
        <taxon>Rathayibacter</taxon>
    </lineage>
</organism>
<name>A0ABX6H017_9MICO</name>
<evidence type="ECO:0000313" key="2">
    <source>
        <dbReference type="EMBL" id="QHC63126.1"/>
    </source>
</evidence>
<feature type="region of interest" description="Disordered" evidence="1">
    <location>
        <begin position="1"/>
        <end position="50"/>
    </location>
</feature>
<evidence type="ECO:0000313" key="3">
    <source>
        <dbReference type="Proteomes" id="UP000464597"/>
    </source>
</evidence>
<reference evidence="3" key="1">
    <citation type="submission" date="2019-12" db="EMBL/GenBank/DDBJ databases">
        <title>Complete and draft genome sequences of new strains and members of some known species of the genus Rathayibacter isolated from plants.</title>
        <authorList>
            <person name="Tarlachkov S.V."/>
            <person name="Starodumova I.P."/>
            <person name="Dorofeeva L.V."/>
            <person name="Prisyazhnaya N.V."/>
            <person name="Leyn S."/>
            <person name="Zlamal J."/>
            <person name="Elan M."/>
            <person name="Osterman A.L."/>
            <person name="Nadler S."/>
            <person name="Subbotin S.A."/>
            <person name="Evtushenko L.I."/>
        </authorList>
    </citation>
    <scope>NUCLEOTIDE SEQUENCE [LARGE SCALE GENOMIC DNA]</scope>
    <source>
        <strain evidence="3">VKM Ac-2802</strain>
    </source>
</reference>
<dbReference type="Proteomes" id="UP000464597">
    <property type="component" value="Chromosome"/>
</dbReference>
<feature type="compositionally biased region" description="Basic and acidic residues" evidence="1">
    <location>
        <begin position="7"/>
        <end position="19"/>
    </location>
</feature>
<evidence type="ECO:0008006" key="4">
    <source>
        <dbReference type="Google" id="ProtNLM"/>
    </source>
</evidence>
<evidence type="ECO:0000256" key="1">
    <source>
        <dbReference type="SAM" id="MobiDB-lite"/>
    </source>
</evidence>
<feature type="region of interest" description="Disordered" evidence="1">
    <location>
        <begin position="172"/>
        <end position="197"/>
    </location>
</feature>
<feature type="region of interest" description="Disordered" evidence="1">
    <location>
        <begin position="95"/>
        <end position="121"/>
    </location>
</feature>
<proteinExistence type="predicted"/>
<sequence>MGFLDRLLGREERPEERRPAAGYPAPAAAERRADAPSYGTPPAQSARSKDEIAIERYRYLLRTAPPEAIEQVHREAFEQLTPEQRQQVFRELSEGAPAGDAPRADDAQSLAQSATRSELRQPGFMERRFSGGGAGGMGFGGVLASSMLGTIAGFVIGSAIADAFIPDGVGESVQAEGADGGDGGDAGADGGDAGAGDAGGDYGGGDYGGGDFGGGGDIGGGDFGGGDFGGGFDF</sequence>